<protein>
    <submittedName>
        <fullName evidence="4">M20/M25/M40 family metallo-hydrolase</fullName>
    </submittedName>
</protein>
<name>A0A934KBI8_9BACT</name>
<dbReference type="AlphaFoldDB" id="A0A934KBI8"/>
<proteinExistence type="predicted"/>
<evidence type="ECO:0000256" key="2">
    <source>
        <dbReference type="ARBA" id="ARBA00022723"/>
    </source>
</evidence>
<dbReference type="GO" id="GO:0008233">
    <property type="term" value="F:peptidase activity"/>
    <property type="evidence" value="ECO:0007669"/>
    <property type="project" value="UniProtKB-KW"/>
</dbReference>
<evidence type="ECO:0000313" key="5">
    <source>
        <dbReference type="Proteomes" id="UP000620075"/>
    </source>
</evidence>
<dbReference type="Gene3D" id="3.40.630.10">
    <property type="entry name" value="Zn peptidases"/>
    <property type="match status" value="1"/>
</dbReference>
<evidence type="ECO:0000256" key="3">
    <source>
        <dbReference type="ARBA" id="ARBA00022801"/>
    </source>
</evidence>
<dbReference type="RefSeq" id="WP_338176143.1">
    <property type="nucleotide sequence ID" value="NZ_JAEKNQ010000008.1"/>
</dbReference>
<sequence>MFSGEQEDGISRYLDEHFDETVAEIRRYLSQPGFSHSGVGIRDSAEMTKQLLEDAGSESVELVETGGHPVVFGHLRSNRPGARNLIIYSHYDMVPLMDELQWVRPPLEAAIVDSTQIGAPAHIGKLIVGRASNDYRGPLVATLHALKAMRAVTGDIPVNVIWAIDGEEEIGAPNIHRFIKEKFTELDAGEALWMPGMHQDLKRIMQVYRGYKGNSKIEIEIKGGEWGGTLDAKESWAANLHWMDAPMWRMIRLLGTLVDENDIATIDGLNELLSPYTEEDEEQLRILKERIDERKLKTSLNIARFKAGRDPRELLENFIMKPTLNVVGIVGGYVGPRVYSTLPMDVVAKVELRFPPEVRYADVQRLLRAHLDRRGYAEAEVRFLGGYEYARTSAHEEIYQAAFRACRRRGCDYVIWPIKPAGAPFAHFNRPPLSKPLIFVGMGHGDRWHQPNEYITVDGIRDHMRYAATFLDEWAGGAP</sequence>
<dbReference type="Proteomes" id="UP000620075">
    <property type="component" value="Unassembled WGS sequence"/>
</dbReference>
<dbReference type="PANTHER" id="PTHR43270">
    <property type="entry name" value="BETA-ALA-HIS DIPEPTIDASE"/>
    <property type="match status" value="1"/>
</dbReference>
<dbReference type="GO" id="GO:0046872">
    <property type="term" value="F:metal ion binding"/>
    <property type="evidence" value="ECO:0007669"/>
    <property type="project" value="UniProtKB-KW"/>
</dbReference>
<dbReference type="SUPFAM" id="SSF53187">
    <property type="entry name" value="Zn-dependent exopeptidases"/>
    <property type="match status" value="1"/>
</dbReference>
<dbReference type="Gene3D" id="3.30.70.360">
    <property type="match status" value="1"/>
</dbReference>
<evidence type="ECO:0000256" key="1">
    <source>
        <dbReference type="ARBA" id="ARBA00022670"/>
    </source>
</evidence>
<organism evidence="4 5">
    <name type="scientific">Candidatus Dormiibacter inghamiae</name>
    <dbReference type="NCBI Taxonomy" id="3127013"/>
    <lineage>
        <taxon>Bacteria</taxon>
        <taxon>Bacillati</taxon>
        <taxon>Candidatus Dormiibacterota</taxon>
        <taxon>Candidatus Dormibacteria</taxon>
        <taxon>Candidatus Dormibacterales</taxon>
        <taxon>Candidatus Dormibacteraceae</taxon>
        <taxon>Candidatus Dormiibacter</taxon>
    </lineage>
</organism>
<dbReference type="GO" id="GO:0006508">
    <property type="term" value="P:proteolysis"/>
    <property type="evidence" value="ECO:0007669"/>
    <property type="project" value="UniProtKB-KW"/>
</dbReference>
<dbReference type="InterPro" id="IPR051458">
    <property type="entry name" value="Cyt/Met_Dipeptidase"/>
</dbReference>
<keyword evidence="1" id="KW-0645">Protease</keyword>
<keyword evidence="2" id="KW-0479">Metal-binding</keyword>
<dbReference type="EMBL" id="JAEKNQ010000008">
    <property type="protein sequence ID" value="MBJ7601780.1"/>
    <property type="molecule type" value="Genomic_DNA"/>
</dbReference>
<reference evidence="4 5" key="1">
    <citation type="submission" date="2020-10" db="EMBL/GenBank/DDBJ databases">
        <title>Ca. Dormibacterota MAGs.</title>
        <authorList>
            <person name="Montgomery K."/>
        </authorList>
    </citation>
    <scope>NUCLEOTIDE SEQUENCE [LARGE SCALE GENOMIC DNA]</scope>
    <source>
        <strain evidence="4">SC8811_S16_3</strain>
    </source>
</reference>
<accession>A0A934KBI8</accession>
<dbReference type="InterPro" id="IPR002933">
    <property type="entry name" value="Peptidase_M20"/>
</dbReference>
<keyword evidence="3" id="KW-0378">Hydrolase</keyword>
<dbReference type="PANTHER" id="PTHR43270:SF4">
    <property type="entry name" value="CARNOSINE DIPEPTIDASE 2, ISOFORM A"/>
    <property type="match status" value="1"/>
</dbReference>
<gene>
    <name evidence="4" type="ORF">JF888_01065</name>
</gene>
<dbReference type="Pfam" id="PF01546">
    <property type="entry name" value="Peptidase_M20"/>
    <property type="match status" value="1"/>
</dbReference>
<comment type="caution">
    <text evidence="4">The sequence shown here is derived from an EMBL/GenBank/DDBJ whole genome shotgun (WGS) entry which is preliminary data.</text>
</comment>
<evidence type="ECO:0000313" key="4">
    <source>
        <dbReference type="EMBL" id="MBJ7601780.1"/>
    </source>
</evidence>